<sequence length="153" mass="17366">MRRPRVLGLSRFESEQYTSAAFVESVGAVLFRLSSLEVCVLHDLKHNEYVLAKGRRNCGESPRSPETGFACRLLPLNMHTRAPPGFIWWYVAAVDKERAGKGNTRLEKDRYAVEFHSYTGALDKLTFQMGREMVKKVIELVENALTDALTDTE</sequence>
<keyword evidence="2" id="KW-1185">Reference proteome</keyword>
<organism evidence="1 2">
    <name type="scientific">Achaetomium macrosporum</name>
    <dbReference type="NCBI Taxonomy" id="79813"/>
    <lineage>
        <taxon>Eukaryota</taxon>
        <taxon>Fungi</taxon>
        <taxon>Dikarya</taxon>
        <taxon>Ascomycota</taxon>
        <taxon>Pezizomycotina</taxon>
        <taxon>Sordariomycetes</taxon>
        <taxon>Sordariomycetidae</taxon>
        <taxon>Sordariales</taxon>
        <taxon>Chaetomiaceae</taxon>
        <taxon>Achaetomium</taxon>
    </lineage>
</organism>
<reference evidence="1" key="1">
    <citation type="journal article" date="2023" name="Mol. Phylogenet. Evol.">
        <title>Genome-scale phylogeny and comparative genomics of the fungal order Sordariales.</title>
        <authorList>
            <person name="Hensen N."/>
            <person name="Bonometti L."/>
            <person name="Westerberg I."/>
            <person name="Brannstrom I.O."/>
            <person name="Guillou S."/>
            <person name="Cros-Aarteil S."/>
            <person name="Calhoun S."/>
            <person name="Haridas S."/>
            <person name="Kuo A."/>
            <person name="Mondo S."/>
            <person name="Pangilinan J."/>
            <person name="Riley R."/>
            <person name="LaButti K."/>
            <person name="Andreopoulos B."/>
            <person name="Lipzen A."/>
            <person name="Chen C."/>
            <person name="Yan M."/>
            <person name="Daum C."/>
            <person name="Ng V."/>
            <person name="Clum A."/>
            <person name="Steindorff A."/>
            <person name="Ohm R.A."/>
            <person name="Martin F."/>
            <person name="Silar P."/>
            <person name="Natvig D.O."/>
            <person name="Lalanne C."/>
            <person name="Gautier V."/>
            <person name="Ament-Velasquez S.L."/>
            <person name="Kruys A."/>
            <person name="Hutchinson M.I."/>
            <person name="Powell A.J."/>
            <person name="Barry K."/>
            <person name="Miller A.N."/>
            <person name="Grigoriev I.V."/>
            <person name="Debuchy R."/>
            <person name="Gladieux P."/>
            <person name="Hiltunen Thoren M."/>
            <person name="Johannesson H."/>
        </authorList>
    </citation>
    <scope>NUCLEOTIDE SEQUENCE</scope>
    <source>
        <strain evidence="1">CBS 532.94</strain>
    </source>
</reference>
<proteinExistence type="predicted"/>
<dbReference type="Gene3D" id="3.90.79.10">
    <property type="entry name" value="Nucleoside Triphosphate Pyrophosphohydrolase"/>
    <property type="match status" value="1"/>
</dbReference>
<dbReference type="AlphaFoldDB" id="A0AAN7CB97"/>
<protein>
    <submittedName>
        <fullName evidence="1">Uncharacterized protein</fullName>
    </submittedName>
</protein>
<dbReference type="Proteomes" id="UP001303760">
    <property type="component" value="Unassembled WGS sequence"/>
</dbReference>
<evidence type="ECO:0000313" key="2">
    <source>
        <dbReference type="Proteomes" id="UP001303760"/>
    </source>
</evidence>
<comment type="caution">
    <text evidence="1">The sequence shown here is derived from an EMBL/GenBank/DDBJ whole genome shotgun (WGS) entry which is preliminary data.</text>
</comment>
<dbReference type="EMBL" id="MU860080">
    <property type="protein sequence ID" value="KAK4238869.1"/>
    <property type="molecule type" value="Genomic_DNA"/>
</dbReference>
<reference evidence="1" key="2">
    <citation type="submission" date="2023-05" db="EMBL/GenBank/DDBJ databases">
        <authorList>
            <consortium name="Lawrence Berkeley National Laboratory"/>
            <person name="Steindorff A."/>
            <person name="Hensen N."/>
            <person name="Bonometti L."/>
            <person name="Westerberg I."/>
            <person name="Brannstrom I.O."/>
            <person name="Guillou S."/>
            <person name="Cros-Aarteil S."/>
            <person name="Calhoun S."/>
            <person name="Haridas S."/>
            <person name="Kuo A."/>
            <person name="Mondo S."/>
            <person name="Pangilinan J."/>
            <person name="Riley R."/>
            <person name="Labutti K."/>
            <person name="Andreopoulos B."/>
            <person name="Lipzen A."/>
            <person name="Chen C."/>
            <person name="Yanf M."/>
            <person name="Daum C."/>
            <person name="Ng V."/>
            <person name="Clum A."/>
            <person name="Ohm R."/>
            <person name="Martin F."/>
            <person name="Silar P."/>
            <person name="Natvig D."/>
            <person name="Lalanne C."/>
            <person name="Gautier V."/>
            <person name="Ament-Velasquez S.L."/>
            <person name="Kruys A."/>
            <person name="Hutchinson M.I."/>
            <person name="Powell A.J."/>
            <person name="Barry K."/>
            <person name="Miller A.N."/>
            <person name="Grigoriev I.V."/>
            <person name="Debuchy R."/>
            <person name="Gladieux P."/>
            <person name="Thoren M.H."/>
            <person name="Johannesson H."/>
        </authorList>
    </citation>
    <scope>NUCLEOTIDE SEQUENCE</scope>
    <source>
        <strain evidence="1">CBS 532.94</strain>
    </source>
</reference>
<accession>A0AAN7CB97</accession>
<name>A0AAN7CB97_9PEZI</name>
<gene>
    <name evidence="1" type="ORF">C8A03DRAFT_43414</name>
</gene>
<evidence type="ECO:0000313" key="1">
    <source>
        <dbReference type="EMBL" id="KAK4238869.1"/>
    </source>
</evidence>